<keyword evidence="2" id="KW-1185">Reference proteome</keyword>
<accession>A0ACB8BXJ6</accession>
<protein>
    <submittedName>
        <fullName evidence="1">Uncharacterized protein</fullName>
    </submittedName>
</protein>
<dbReference type="EMBL" id="MU266342">
    <property type="protein sequence ID" value="KAH7929363.1"/>
    <property type="molecule type" value="Genomic_DNA"/>
</dbReference>
<name>A0ACB8BXJ6_9AGAM</name>
<comment type="caution">
    <text evidence="1">The sequence shown here is derived from an EMBL/GenBank/DDBJ whole genome shotgun (WGS) entry which is preliminary data.</text>
</comment>
<sequence>MARATRSATQHQEKDKQPDQVSAVRGKAASKKRKRTSLAENDEQPATKQLRGENGIKQEGSADGEETLARSRIPDLESAADVPIDPLDAQKLLDILELIDTQGLLDRVFPLPSSNPSEPSTSNAQTGTYSFRTLLKESSQHPLRVLRSAIQHLLPISYHPRSRPSSPAAQQLRFCNLALSLLDQASFHSVPLPLDIDSILADFPVDGSVDDPTEKPSASPLTTNPSYSQPRKYALMQRLPTGTWWTSLNSDLAPFDGKSIQELSTANAELVAVLPSASSQANPSDASSLTSIALTVPTLGSYVPKKPPGHKLRLPAPRRVGCGSFLDYGPYSSFAPVFEQEGVEIGRSTLGEVYGKWEDRKQAYSQAKTRVLGELEDAPMEGIHAGTAQDTSYGIDPNLDKEHGADDIDDLGGLLTPEQTASLKEALGSLELEDAVQELLDRNNRALSRLEELQTLRLMKEGGFTPVEEGSEEMDTAQSILDSLTLLASLRPRTSTSEAAPLIPSASALHKLYRTLPVAPTQGWYGTLPAERAAALRDDSTLYIKSGATSVPTNPPVVPTPPPAAQAAPTPTPAPVQNYQGYAAYPNYATQYRGAYSYKPGQATSYYPGAYTAQAQGQAAAQYFPSQYNTAGQQQYTYSSWYSYQPQGQSQTNAAAGSNSGSGTPQPATAVTTPTTVPTSYAGFFNAATQAPSGQQRAVANTVTMGAGKPYQQAWGAGTGTGMGTQGYVPPTLPPHLKNMAGGTSQPGTPGAYGGTYQPNYYGNYQATPAPAQ</sequence>
<proteinExistence type="predicted"/>
<organism evidence="1 2">
    <name type="scientific">Leucogyrophana mollusca</name>
    <dbReference type="NCBI Taxonomy" id="85980"/>
    <lineage>
        <taxon>Eukaryota</taxon>
        <taxon>Fungi</taxon>
        <taxon>Dikarya</taxon>
        <taxon>Basidiomycota</taxon>
        <taxon>Agaricomycotina</taxon>
        <taxon>Agaricomycetes</taxon>
        <taxon>Agaricomycetidae</taxon>
        <taxon>Boletales</taxon>
        <taxon>Boletales incertae sedis</taxon>
        <taxon>Leucogyrophana</taxon>
    </lineage>
</organism>
<evidence type="ECO:0000313" key="1">
    <source>
        <dbReference type="EMBL" id="KAH7929363.1"/>
    </source>
</evidence>
<dbReference type="Proteomes" id="UP000790709">
    <property type="component" value="Unassembled WGS sequence"/>
</dbReference>
<evidence type="ECO:0000313" key="2">
    <source>
        <dbReference type="Proteomes" id="UP000790709"/>
    </source>
</evidence>
<gene>
    <name evidence="1" type="ORF">BV22DRAFT_1057123</name>
</gene>
<reference evidence="1" key="1">
    <citation type="journal article" date="2021" name="New Phytol.">
        <title>Evolutionary innovations through gain and loss of genes in the ectomycorrhizal Boletales.</title>
        <authorList>
            <person name="Wu G."/>
            <person name="Miyauchi S."/>
            <person name="Morin E."/>
            <person name="Kuo A."/>
            <person name="Drula E."/>
            <person name="Varga T."/>
            <person name="Kohler A."/>
            <person name="Feng B."/>
            <person name="Cao Y."/>
            <person name="Lipzen A."/>
            <person name="Daum C."/>
            <person name="Hundley H."/>
            <person name="Pangilinan J."/>
            <person name="Johnson J."/>
            <person name="Barry K."/>
            <person name="LaButti K."/>
            <person name="Ng V."/>
            <person name="Ahrendt S."/>
            <person name="Min B."/>
            <person name="Choi I.G."/>
            <person name="Park H."/>
            <person name="Plett J.M."/>
            <person name="Magnuson J."/>
            <person name="Spatafora J.W."/>
            <person name="Nagy L.G."/>
            <person name="Henrissat B."/>
            <person name="Grigoriev I.V."/>
            <person name="Yang Z.L."/>
            <person name="Xu J."/>
            <person name="Martin F.M."/>
        </authorList>
    </citation>
    <scope>NUCLEOTIDE SEQUENCE</scope>
    <source>
        <strain evidence="1">KUC20120723A-06</strain>
    </source>
</reference>